<sequence length="498" mass="57407">MYRLISLAALLGFAYALALAIYRLFFSPLAKFPGPKLAAVTGWVETYYQLCHGEGGQFIFVYKEWHRKYGPIIRINPWEVHISDSCFFEVLYFTNRPLRKLPHLAKVFENESSGFSTVDPELHKIRRKALSPFFSKGELLKRGPRIQSAMDRLSERLERDFLGHTDRVICINDMWSVYTADLIAEYAFERRYNFIDRPDFKADFTEAMFPWFIDLLKALPNSVLESLHPHIAAFNKFKADILEQVRIAKTNFEKNFCKGDTVFRAIFSSDLPHAEKSIERMHQEAITLAVAGAETVAATLSVATFHLLHNPHIRRRLDEELAAVVPDSRSSDTSMPSLEILWQLPYLTGIINEALRLSYGMYARIPRTSDTPIQYYEWIIPPGVTFSMDIAPAHHDERIFPDSYTFKPERWLNSPQAFDGKLLTRYLLSFSRGTRRCLGMQLALAEMYIAIPSFFSRFDADLFETDLTDITFVRDRFAPRPKIGSKGVRVNRLKARGV</sequence>
<name>A0A5N7CED0_PETAA</name>
<dbReference type="GO" id="GO:0004497">
    <property type="term" value="F:monooxygenase activity"/>
    <property type="evidence" value="ECO:0007669"/>
    <property type="project" value="UniProtKB-KW"/>
</dbReference>
<dbReference type="GO" id="GO:0016705">
    <property type="term" value="F:oxidoreductase activity, acting on paired donors, with incorporation or reduction of molecular oxygen"/>
    <property type="evidence" value="ECO:0007669"/>
    <property type="project" value="InterPro"/>
</dbReference>
<dbReference type="InterPro" id="IPR002401">
    <property type="entry name" value="Cyt_P450_E_grp-I"/>
</dbReference>
<dbReference type="PANTHER" id="PTHR24305">
    <property type="entry name" value="CYTOCHROME P450"/>
    <property type="match status" value="1"/>
</dbReference>
<dbReference type="InterPro" id="IPR017972">
    <property type="entry name" value="Cyt_P450_CS"/>
</dbReference>
<evidence type="ECO:0000313" key="9">
    <source>
        <dbReference type="EMBL" id="KAE8392500.1"/>
    </source>
</evidence>
<protein>
    <submittedName>
        <fullName evidence="9">Cytochrome P450</fullName>
    </submittedName>
</protein>
<dbReference type="Gene3D" id="1.10.630.10">
    <property type="entry name" value="Cytochrome P450"/>
    <property type="match status" value="1"/>
</dbReference>
<dbReference type="CDD" id="cd11062">
    <property type="entry name" value="CYP58-like"/>
    <property type="match status" value="1"/>
</dbReference>
<keyword evidence="5 7" id="KW-0408">Iron</keyword>
<evidence type="ECO:0000256" key="1">
    <source>
        <dbReference type="ARBA" id="ARBA00001971"/>
    </source>
</evidence>
<evidence type="ECO:0000256" key="7">
    <source>
        <dbReference type="PIRSR" id="PIRSR602401-1"/>
    </source>
</evidence>
<feature type="binding site" description="axial binding residue" evidence="7">
    <location>
        <position position="437"/>
    </location>
    <ligand>
        <name>heme</name>
        <dbReference type="ChEBI" id="CHEBI:30413"/>
    </ligand>
    <ligandPart>
        <name>Fe</name>
        <dbReference type="ChEBI" id="CHEBI:18248"/>
    </ligandPart>
</feature>
<accession>A0A5N7CED0</accession>
<dbReference type="Proteomes" id="UP000326877">
    <property type="component" value="Unassembled WGS sequence"/>
</dbReference>
<dbReference type="InterPro" id="IPR050121">
    <property type="entry name" value="Cytochrome_P450_monoxygenase"/>
</dbReference>
<evidence type="ECO:0000256" key="8">
    <source>
        <dbReference type="RuleBase" id="RU000461"/>
    </source>
</evidence>
<reference evidence="9" key="1">
    <citation type="submission" date="2019-04" db="EMBL/GenBank/DDBJ databases">
        <title>Friends and foes A comparative genomics studyof 23 Aspergillus species from section Flavi.</title>
        <authorList>
            <consortium name="DOE Joint Genome Institute"/>
            <person name="Kjaerbolling I."/>
            <person name="Vesth T."/>
            <person name="Frisvad J.C."/>
            <person name="Nybo J.L."/>
            <person name="Theobald S."/>
            <person name="Kildgaard S."/>
            <person name="Isbrandt T."/>
            <person name="Kuo A."/>
            <person name="Sato A."/>
            <person name="Lyhne E.K."/>
            <person name="Kogle M.E."/>
            <person name="Wiebenga A."/>
            <person name="Kun R.S."/>
            <person name="Lubbers R.J."/>
            <person name="Makela M.R."/>
            <person name="Barry K."/>
            <person name="Chovatia M."/>
            <person name="Clum A."/>
            <person name="Daum C."/>
            <person name="Haridas S."/>
            <person name="He G."/>
            <person name="LaButti K."/>
            <person name="Lipzen A."/>
            <person name="Mondo S."/>
            <person name="Riley R."/>
            <person name="Salamov A."/>
            <person name="Simmons B.A."/>
            <person name="Magnuson J.K."/>
            <person name="Henrissat B."/>
            <person name="Mortensen U.H."/>
            <person name="Larsen T.O."/>
            <person name="Devries R.P."/>
            <person name="Grigoriev I.V."/>
            <person name="Machida M."/>
            <person name="Baker S.E."/>
            <person name="Andersen M.R."/>
        </authorList>
    </citation>
    <scope>NUCLEOTIDE SEQUENCE [LARGE SCALE GENOMIC DNA]</scope>
    <source>
        <strain evidence="9">IBT 14317</strain>
    </source>
</reference>
<evidence type="ECO:0000256" key="5">
    <source>
        <dbReference type="ARBA" id="ARBA00023004"/>
    </source>
</evidence>
<dbReference type="PRINTS" id="PR00385">
    <property type="entry name" value="P450"/>
</dbReference>
<comment type="similarity">
    <text evidence="2 8">Belongs to the cytochrome P450 family.</text>
</comment>
<evidence type="ECO:0000256" key="3">
    <source>
        <dbReference type="ARBA" id="ARBA00022723"/>
    </source>
</evidence>
<comment type="cofactor">
    <cofactor evidence="1 7">
        <name>heme</name>
        <dbReference type="ChEBI" id="CHEBI:30413"/>
    </cofactor>
</comment>
<keyword evidence="4 8" id="KW-0560">Oxidoreductase</keyword>
<evidence type="ECO:0000256" key="4">
    <source>
        <dbReference type="ARBA" id="ARBA00023002"/>
    </source>
</evidence>
<dbReference type="OrthoDB" id="3945418at2759"/>
<dbReference type="GO" id="GO:0005506">
    <property type="term" value="F:iron ion binding"/>
    <property type="evidence" value="ECO:0007669"/>
    <property type="project" value="InterPro"/>
</dbReference>
<proteinExistence type="inferred from homology"/>
<dbReference type="AlphaFoldDB" id="A0A5N7CED0"/>
<dbReference type="InterPro" id="IPR036396">
    <property type="entry name" value="Cyt_P450_sf"/>
</dbReference>
<keyword evidence="7 8" id="KW-0349">Heme</keyword>
<dbReference type="PROSITE" id="PS00086">
    <property type="entry name" value="CYTOCHROME_P450"/>
    <property type="match status" value="1"/>
</dbReference>
<evidence type="ECO:0000256" key="6">
    <source>
        <dbReference type="ARBA" id="ARBA00023033"/>
    </source>
</evidence>
<keyword evidence="6 8" id="KW-0503">Monooxygenase</keyword>
<dbReference type="InterPro" id="IPR001128">
    <property type="entry name" value="Cyt_P450"/>
</dbReference>
<dbReference type="EMBL" id="ML735236">
    <property type="protein sequence ID" value="KAE8392500.1"/>
    <property type="molecule type" value="Genomic_DNA"/>
</dbReference>
<gene>
    <name evidence="9" type="ORF">BDV23DRAFT_170827</name>
</gene>
<dbReference type="SUPFAM" id="SSF48264">
    <property type="entry name" value="Cytochrome P450"/>
    <property type="match status" value="1"/>
</dbReference>
<organism evidence="9">
    <name type="scientific">Petromyces alliaceus</name>
    <name type="common">Aspergillus alliaceus</name>
    <dbReference type="NCBI Taxonomy" id="209559"/>
    <lineage>
        <taxon>Eukaryota</taxon>
        <taxon>Fungi</taxon>
        <taxon>Dikarya</taxon>
        <taxon>Ascomycota</taxon>
        <taxon>Pezizomycotina</taxon>
        <taxon>Eurotiomycetes</taxon>
        <taxon>Eurotiomycetidae</taxon>
        <taxon>Eurotiales</taxon>
        <taxon>Aspergillaceae</taxon>
        <taxon>Aspergillus</taxon>
        <taxon>Aspergillus subgen. Circumdati</taxon>
    </lineage>
</organism>
<keyword evidence="3 7" id="KW-0479">Metal-binding</keyword>
<dbReference type="GO" id="GO:0020037">
    <property type="term" value="F:heme binding"/>
    <property type="evidence" value="ECO:0007669"/>
    <property type="project" value="InterPro"/>
</dbReference>
<dbReference type="PRINTS" id="PR00463">
    <property type="entry name" value="EP450I"/>
</dbReference>
<dbReference type="PANTHER" id="PTHR24305:SF166">
    <property type="entry name" value="CYTOCHROME P450 12A4, MITOCHONDRIAL-RELATED"/>
    <property type="match status" value="1"/>
</dbReference>
<evidence type="ECO:0000256" key="2">
    <source>
        <dbReference type="ARBA" id="ARBA00010617"/>
    </source>
</evidence>
<dbReference type="Pfam" id="PF00067">
    <property type="entry name" value="p450"/>
    <property type="match status" value="1"/>
</dbReference>